<evidence type="ECO:0000256" key="1">
    <source>
        <dbReference type="ARBA" id="ARBA00001823"/>
    </source>
</evidence>
<dbReference type="InterPro" id="IPR050512">
    <property type="entry name" value="Sulf_AdTrans/APS_kinase"/>
</dbReference>
<dbReference type="InterPro" id="IPR059117">
    <property type="entry name" value="APS_kinase_dom"/>
</dbReference>
<dbReference type="Pfam" id="PF01583">
    <property type="entry name" value="APS_kinase"/>
    <property type="match status" value="1"/>
</dbReference>
<evidence type="ECO:0000256" key="2">
    <source>
        <dbReference type="ARBA" id="ARBA00012121"/>
    </source>
</evidence>
<organism evidence="9 10">
    <name type="scientific">Fodinibius salsisoli</name>
    <dbReference type="NCBI Taxonomy" id="2820877"/>
    <lineage>
        <taxon>Bacteria</taxon>
        <taxon>Pseudomonadati</taxon>
        <taxon>Balneolota</taxon>
        <taxon>Balneolia</taxon>
        <taxon>Balneolales</taxon>
        <taxon>Balneolaceae</taxon>
        <taxon>Fodinibius</taxon>
    </lineage>
</organism>
<dbReference type="NCBIfam" id="TIGR00455">
    <property type="entry name" value="apsK"/>
    <property type="match status" value="1"/>
</dbReference>
<comment type="caution">
    <text evidence="9">The sequence shown here is derived from an EMBL/GenBank/DDBJ whole genome shotgun (WGS) entry which is preliminary data.</text>
</comment>
<evidence type="ECO:0000256" key="7">
    <source>
        <dbReference type="RuleBase" id="RU004347"/>
    </source>
</evidence>
<keyword evidence="4 6" id="KW-0547">Nucleotide-binding</keyword>
<evidence type="ECO:0000313" key="9">
    <source>
        <dbReference type="EMBL" id="MCW9706030.1"/>
    </source>
</evidence>
<gene>
    <name evidence="6 9" type="primary">cysC</name>
    <name evidence="9" type="ORF">J6I44_04165</name>
</gene>
<evidence type="ECO:0000313" key="10">
    <source>
        <dbReference type="Proteomes" id="UP001207918"/>
    </source>
</evidence>
<comment type="catalytic activity">
    <reaction evidence="1 6 7">
        <text>adenosine 5'-phosphosulfate + ATP = 3'-phosphoadenylyl sulfate + ADP + H(+)</text>
        <dbReference type="Rhea" id="RHEA:24152"/>
        <dbReference type="ChEBI" id="CHEBI:15378"/>
        <dbReference type="ChEBI" id="CHEBI:30616"/>
        <dbReference type="ChEBI" id="CHEBI:58243"/>
        <dbReference type="ChEBI" id="CHEBI:58339"/>
        <dbReference type="ChEBI" id="CHEBI:456216"/>
        <dbReference type="EC" id="2.7.1.25"/>
    </reaction>
</comment>
<comment type="pathway">
    <text evidence="6 7">Sulfur metabolism; hydrogen sulfide biosynthesis; sulfite from sulfate: step 2/3.</text>
</comment>
<dbReference type="CDD" id="cd02027">
    <property type="entry name" value="APSK"/>
    <property type="match status" value="1"/>
</dbReference>
<dbReference type="HAMAP" id="MF_00065">
    <property type="entry name" value="Adenylyl_sulf_kinase"/>
    <property type="match status" value="1"/>
</dbReference>
<dbReference type="NCBIfam" id="NF003013">
    <property type="entry name" value="PRK03846.1"/>
    <property type="match status" value="1"/>
</dbReference>
<evidence type="ECO:0000256" key="4">
    <source>
        <dbReference type="ARBA" id="ARBA00022741"/>
    </source>
</evidence>
<keyword evidence="5 6" id="KW-0067">ATP-binding</keyword>
<accession>A0ABT3PJI3</accession>
<keyword evidence="3 6" id="KW-0808">Transferase</keyword>
<dbReference type="PANTHER" id="PTHR42700:SF1">
    <property type="entry name" value="SULFATE ADENYLYLTRANSFERASE"/>
    <property type="match status" value="1"/>
</dbReference>
<comment type="similarity">
    <text evidence="6 7">Belongs to the APS kinase family.</text>
</comment>
<reference evidence="9 10" key="1">
    <citation type="submission" date="2021-03" db="EMBL/GenBank/DDBJ databases">
        <title>Aliifodinibius sp. nov., a new bacterium isolated from saline soil.</title>
        <authorList>
            <person name="Galisteo C."/>
            <person name="De La Haba R."/>
            <person name="Sanchez-Porro C."/>
            <person name="Ventosa A."/>
        </authorList>
    </citation>
    <scope>NUCLEOTIDE SEQUENCE [LARGE SCALE GENOMIC DNA]</scope>
    <source>
        <strain evidence="9 10">1BSP15-2V2</strain>
    </source>
</reference>
<name>A0ABT3PJI3_9BACT</name>
<sequence length="177" mass="20115">MSKEKKLKPAVLWFTGLSGSGKSTISEKVYPALKERGYRVEHLDGDAIREVFPKTGFSKEERNAHVKRVGYIASRLQAHEVFVIGSFISPYQEARDFVRNMCEDFVEIYVSTPLEVCEERDVKGLYAQARKGEIDNFTGISDPYEAPENPELEIDTTDITPEEGVQMVLDYLENREG</sequence>
<dbReference type="InterPro" id="IPR027417">
    <property type="entry name" value="P-loop_NTPase"/>
</dbReference>
<evidence type="ECO:0000256" key="5">
    <source>
        <dbReference type="ARBA" id="ARBA00022840"/>
    </source>
</evidence>
<dbReference type="RefSeq" id="WP_265764728.1">
    <property type="nucleotide sequence ID" value="NZ_JAGGJA010000002.1"/>
</dbReference>
<feature type="domain" description="APS kinase" evidence="8">
    <location>
        <begin position="9"/>
        <end position="155"/>
    </location>
</feature>
<dbReference type="EC" id="2.7.1.25" evidence="2 6"/>
<dbReference type="SUPFAM" id="SSF52540">
    <property type="entry name" value="P-loop containing nucleoside triphosphate hydrolases"/>
    <property type="match status" value="1"/>
</dbReference>
<evidence type="ECO:0000259" key="8">
    <source>
        <dbReference type="Pfam" id="PF01583"/>
    </source>
</evidence>
<dbReference type="PANTHER" id="PTHR42700">
    <property type="entry name" value="SULFATE ADENYLYLTRANSFERASE"/>
    <property type="match status" value="1"/>
</dbReference>
<keyword evidence="6 7" id="KW-0418">Kinase</keyword>
<feature type="active site" description="Phosphoserine intermediate" evidence="6">
    <location>
        <position position="89"/>
    </location>
</feature>
<dbReference type="EMBL" id="JAGGJA010000002">
    <property type="protein sequence ID" value="MCW9706030.1"/>
    <property type="molecule type" value="Genomic_DNA"/>
</dbReference>
<comment type="function">
    <text evidence="6 7">Catalyzes the synthesis of activated sulfate.</text>
</comment>
<keyword evidence="6" id="KW-0597">Phosphoprotein</keyword>
<feature type="binding site" evidence="6">
    <location>
        <begin position="16"/>
        <end position="23"/>
    </location>
    <ligand>
        <name>ATP</name>
        <dbReference type="ChEBI" id="CHEBI:30616"/>
    </ligand>
</feature>
<proteinExistence type="inferred from homology"/>
<evidence type="ECO:0000256" key="3">
    <source>
        <dbReference type="ARBA" id="ARBA00022679"/>
    </source>
</evidence>
<protein>
    <recommendedName>
        <fullName evidence="2 6">Adenylyl-sulfate kinase</fullName>
        <ecNumber evidence="2 6">2.7.1.25</ecNumber>
    </recommendedName>
    <alternativeName>
        <fullName evidence="6">APS kinase</fullName>
    </alternativeName>
    <alternativeName>
        <fullName evidence="6">ATP adenosine-5'-phosphosulfate 3'-phosphotransferase</fullName>
    </alternativeName>
    <alternativeName>
        <fullName evidence="6">Adenosine-5'-phosphosulfate kinase</fullName>
    </alternativeName>
</protein>
<evidence type="ECO:0000256" key="6">
    <source>
        <dbReference type="HAMAP-Rule" id="MF_00065"/>
    </source>
</evidence>
<dbReference type="Proteomes" id="UP001207918">
    <property type="component" value="Unassembled WGS sequence"/>
</dbReference>
<dbReference type="InterPro" id="IPR002891">
    <property type="entry name" value="APS"/>
</dbReference>
<dbReference type="GO" id="GO:0004020">
    <property type="term" value="F:adenylylsulfate kinase activity"/>
    <property type="evidence" value="ECO:0007669"/>
    <property type="project" value="UniProtKB-EC"/>
</dbReference>
<keyword evidence="10" id="KW-1185">Reference proteome</keyword>
<dbReference type="Gene3D" id="3.40.50.300">
    <property type="entry name" value="P-loop containing nucleotide triphosphate hydrolases"/>
    <property type="match status" value="1"/>
</dbReference>